<feature type="region of interest" description="Disordered" evidence="1">
    <location>
        <begin position="45"/>
        <end position="135"/>
    </location>
</feature>
<comment type="caution">
    <text evidence="2">The sequence shown here is derived from an EMBL/GenBank/DDBJ whole genome shotgun (WGS) entry which is preliminary data.</text>
</comment>
<name>A0A6D2IK18_9BRAS</name>
<feature type="compositionally biased region" description="Polar residues" evidence="1">
    <location>
        <begin position="69"/>
        <end position="78"/>
    </location>
</feature>
<gene>
    <name evidence="2" type="ORF">MERR_LOCUS17872</name>
</gene>
<feature type="region of interest" description="Disordered" evidence="1">
    <location>
        <begin position="1"/>
        <end position="20"/>
    </location>
</feature>
<reference evidence="2" key="1">
    <citation type="submission" date="2020-01" db="EMBL/GenBank/DDBJ databases">
        <authorList>
            <person name="Mishra B."/>
        </authorList>
    </citation>
    <scope>NUCLEOTIDE SEQUENCE [LARGE SCALE GENOMIC DNA]</scope>
</reference>
<dbReference type="EMBL" id="CACVBM020001096">
    <property type="protein sequence ID" value="CAA7030637.1"/>
    <property type="molecule type" value="Genomic_DNA"/>
</dbReference>
<evidence type="ECO:0000256" key="1">
    <source>
        <dbReference type="SAM" id="MobiDB-lite"/>
    </source>
</evidence>
<evidence type="ECO:0000313" key="3">
    <source>
        <dbReference type="Proteomes" id="UP000467841"/>
    </source>
</evidence>
<dbReference type="AlphaFoldDB" id="A0A6D2IK18"/>
<dbReference type="Proteomes" id="UP000467841">
    <property type="component" value="Unassembled WGS sequence"/>
</dbReference>
<feature type="compositionally biased region" description="Basic and acidic residues" evidence="1">
    <location>
        <begin position="53"/>
        <end position="67"/>
    </location>
</feature>
<protein>
    <submittedName>
        <fullName evidence="2">Uncharacterized protein</fullName>
    </submittedName>
</protein>
<organism evidence="2 3">
    <name type="scientific">Microthlaspi erraticum</name>
    <dbReference type="NCBI Taxonomy" id="1685480"/>
    <lineage>
        <taxon>Eukaryota</taxon>
        <taxon>Viridiplantae</taxon>
        <taxon>Streptophyta</taxon>
        <taxon>Embryophyta</taxon>
        <taxon>Tracheophyta</taxon>
        <taxon>Spermatophyta</taxon>
        <taxon>Magnoliopsida</taxon>
        <taxon>eudicotyledons</taxon>
        <taxon>Gunneridae</taxon>
        <taxon>Pentapetalae</taxon>
        <taxon>rosids</taxon>
        <taxon>malvids</taxon>
        <taxon>Brassicales</taxon>
        <taxon>Brassicaceae</taxon>
        <taxon>Coluteocarpeae</taxon>
        <taxon>Microthlaspi</taxon>
    </lineage>
</organism>
<sequence length="153" mass="17170">MQRKLDQNDPTEILGGVSTEGKVPFIISQLRDEDSDFLMKEFVANSQKLGRQGKQDNAKATPTRDIHLSPNQIHPSSTVKRKMKAGNSPQVTYDNAKATPTRDIHLSPKQSHPSSAVKRKMKASNSPEARYDPLEKVDRKKQVALVEYVKTDM</sequence>
<keyword evidence="3" id="KW-1185">Reference proteome</keyword>
<evidence type="ECO:0000313" key="2">
    <source>
        <dbReference type="EMBL" id="CAA7030637.1"/>
    </source>
</evidence>
<proteinExistence type="predicted"/>
<accession>A0A6D2IK18</accession>